<dbReference type="PRINTS" id="PR00249">
    <property type="entry name" value="GPCRSECRETIN"/>
</dbReference>
<dbReference type="Gene3D" id="1.20.1070.10">
    <property type="entry name" value="Rhodopsin 7-helix transmembrane proteins"/>
    <property type="match status" value="1"/>
</dbReference>
<keyword evidence="10" id="KW-1185">Reference proteome</keyword>
<evidence type="ECO:0000256" key="1">
    <source>
        <dbReference type="ARBA" id="ARBA00004141"/>
    </source>
</evidence>
<keyword evidence="4" id="KW-0297">G-protein coupled receptor</keyword>
<dbReference type="PANTHER" id="PTHR45620:SF15">
    <property type="entry name" value="DIURETIC HORMONE 44 RECEPTOR 1-RELATED"/>
    <property type="match status" value="1"/>
</dbReference>
<proteinExistence type="predicted"/>
<feature type="transmembrane region" description="Helical" evidence="8">
    <location>
        <begin position="215"/>
        <end position="233"/>
    </location>
</feature>
<gene>
    <name evidence="11" type="primary">LOC106472384</name>
</gene>
<evidence type="ECO:0000256" key="5">
    <source>
        <dbReference type="ARBA" id="ARBA00023136"/>
    </source>
</evidence>
<evidence type="ECO:0000256" key="6">
    <source>
        <dbReference type="ARBA" id="ARBA00023170"/>
    </source>
</evidence>
<dbReference type="RefSeq" id="XP_013788482.1">
    <property type="nucleotide sequence ID" value="XM_013933028.2"/>
</dbReference>
<organism evidence="10 11">
    <name type="scientific">Limulus polyphemus</name>
    <name type="common">Atlantic horseshoe crab</name>
    <dbReference type="NCBI Taxonomy" id="6850"/>
    <lineage>
        <taxon>Eukaryota</taxon>
        <taxon>Metazoa</taxon>
        <taxon>Ecdysozoa</taxon>
        <taxon>Arthropoda</taxon>
        <taxon>Chelicerata</taxon>
        <taxon>Merostomata</taxon>
        <taxon>Xiphosura</taxon>
        <taxon>Limulidae</taxon>
        <taxon>Limulus</taxon>
    </lineage>
</organism>
<keyword evidence="5 8" id="KW-0472">Membrane</keyword>
<keyword evidence="7" id="KW-0807">Transducer</keyword>
<evidence type="ECO:0000256" key="8">
    <source>
        <dbReference type="SAM" id="Phobius"/>
    </source>
</evidence>
<evidence type="ECO:0000256" key="3">
    <source>
        <dbReference type="ARBA" id="ARBA00022989"/>
    </source>
</evidence>
<evidence type="ECO:0000256" key="2">
    <source>
        <dbReference type="ARBA" id="ARBA00022692"/>
    </source>
</evidence>
<dbReference type="PANTHER" id="PTHR45620">
    <property type="entry name" value="PDF RECEPTOR-LIKE PROTEIN-RELATED"/>
    <property type="match status" value="1"/>
</dbReference>
<feature type="transmembrane region" description="Helical" evidence="8">
    <location>
        <begin position="245"/>
        <end position="268"/>
    </location>
</feature>
<protein>
    <submittedName>
        <fullName evidence="11">Corticotropin-releasing factor receptor 2-like</fullName>
    </submittedName>
</protein>
<dbReference type="InterPro" id="IPR000832">
    <property type="entry name" value="GPCR_2_secretin-like"/>
</dbReference>
<feature type="domain" description="G-protein coupled receptors family 2 profile 2" evidence="9">
    <location>
        <begin position="92"/>
        <end position="270"/>
    </location>
</feature>
<evidence type="ECO:0000313" key="11">
    <source>
        <dbReference type="RefSeq" id="XP_013788482.1"/>
    </source>
</evidence>
<dbReference type="GeneID" id="106472384"/>
<feature type="transmembrane region" description="Helical" evidence="8">
    <location>
        <begin position="170"/>
        <end position="194"/>
    </location>
</feature>
<keyword evidence="2 8" id="KW-0812">Transmembrane</keyword>
<evidence type="ECO:0000259" key="9">
    <source>
        <dbReference type="PROSITE" id="PS50261"/>
    </source>
</evidence>
<name>A0ABM1BTR2_LIMPO</name>
<sequence>MNVSRELSLKETASVLCQLKYENAVYTEVGLEINRPLINSAIDKWDYIIVEFMQFSFSAHAYRICNESGDWLWGNWTNYTECLQLLRQDWLCKSILTLKMYAAMASINWMFVEGLLLHSRITISIFNKDAPFKLYHFIGWGFPLVFVVSWASIMSQFLDSPCWKGYGKTNYIWLVTGPMITALLINTVFLINVVRILVTKLRMSVSIETIQVRKAIKATALLFPLLGITHLLFCINPRDDSHLERAYMITNAVLQSSQGIFVAVLYCFMNSEVQTVVRNAYLRAMLRRNPNHCLLRGRGLSHTSATYLSKSDNTVSDTIRHKMSPSADIMVPLHNVFLPEEYFGRKKFKAPEANSDSERVRCSGAATYLQ</sequence>
<keyword evidence="3 8" id="KW-1133">Transmembrane helix</keyword>
<dbReference type="SUPFAM" id="SSF111418">
    <property type="entry name" value="Hormone receptor domain"/>
    <property type="match status" value="1"/>
</dbReference>
<dbReference type="PROSITE" id="PS50261">
    <property type="entry name" value="G_PROTEIN_RECEP_F2_4"/>
    <property type="match status" value="1"/>
</dbReference>
<dbReference type="InterPro" id="IPR036445">
    <property type="entry name" value="GPCR_2_extracell_dom_sf"/>
</dbReference>
<evidence type="ECO:0000256" key="4">
    <source>
        <dbReference type="ARBA" id="ARBA00023040"/>
    </source>
</evidence>
<reference evidence="11" key="1">
    <citation type="submission" date="2025-08" db="UniProtKB">
        <authorList>
            <consortium name="RefSeq"/>
        </authorList>
    </citation>
    <scope>IDENTIFICATION</scope>
    <source>
        <tissue evidence="11">Muscle</tissue>
    </source>
</reference>
<dbReference type="Proteomes" id="UP000694941">
    <property type="component" value="Unplaced"/>
</dbReference>
<dbReference type="InterPro" id="IPR017981">
    <property type="entry name" value="GPCR_2-like_7TM"/>
</dbReference>
<keyword evidence="6" id="KW-0675">Receptor</keyword>
<accession>A0ABM1BTR2</accession>
<feature type="transmembrane region" description="Helical" evidence="8">
    <location>
        <begin position="137"/>
        <end position="158"/>
    </location>
</feature>
<comment type="subcellular location">
    <subcellularLocation>
        <location evidence="1">Membrane</location>
        <topology evidence="1">Multi-pass membrane protein</topology>
    </subcellularLocation>
</comment>
<evidence type="ECO:0000313" key="10">
    <source>
        <dbReference type="Proteomes" id="UP000694941"/>
    </source>
</evidence>
<evidence type="ECO:0000256" key="7">
    <source>
        <dbReference type="ARBA" id="ARBA00023224"/>
    </source>
</evidence>
<dbReference type="InterPro" id="IPR050332">
    <property type="entry name" value="GPCR_2"/>
</dbReference>
<dbReference type="Pfam" id="PF00002">
    <property type="entry name" value="7tm_2"/>
    <property type="match status" value="1"/>
</dbReference>